<name>A0A4R0X914_9BURK</name>
<protein>
    <submittedName>
        <fullName evidence="2">Uncharacterized protein</fullName>
    </submittedName>
</protein>
<dbReference type="EMBL" id="MWML01000890">
    <property type="protein sequence ID" value="TCG02291.1"/>
    <property type="molecule type" value="Genomic_DNA"/>
</dbReference>
<dbReference type="Proteomes" id="UP000294200">
    <property type="component" value="Unassembled WGS sequence"/>
</dbReference>
<keyword evidence="1" id="KW-0812">Transmembrane</keyword>
<keyword evidence="1" id="KW-0472">Membrane</keyword>
<sequence length="63" mass="6598">MTGFAAMLVSNKKNDALKGAAVGAAVGGIAGFATAYYTAIDTCYKKNPSWVPESKHPAHEIVR</sequence>
<dbReference type="AlphaFoldDB" id="A0A4R0X914"/>
<evidence type="ECO:0000313" key="2">
    <source>
        <dbReference type="EMBL" id="TCG02291.1"/>
    </source>
</evidence>
<keyword evidence="3" id="KW-1185">Reference proteome</keyword>
<keyword evidence="1" id="KW-1133">Transmembrane helix</keyword>
<organism evidence="2 3">
    <name type="scientific">Paraburkholderia steynii</name>
    <dbReference type="NCBI Taxonomy" id="1245441"/>
    <lineage>
        <taxon>Bacteria</taxon>
        <taxon>Pseudomonadati</taxon>
        <taxon>Pseudomonadota</taxon>
        <taxon>Betaproteobacteria</taxon>
        <taxon>Burkholderiales</taxon>
        <taxon>Burkholderiaceae</taxon>
        <taxon>Paraburkholderia</taxon>
    </lineage>
</organism>
<evidence type="ECO:0000256" key="1">
    <source>
        <dbReference type="SAM" id="Phobius"/>
    </source>
</evidence>
<accession>A0A4R0X914</accession>
<reference evidence="2 3" key="1">
    <citation type="submission" date="2017-02" db="EMBL/GenBank/DDBJ databases">
        <title>Paraburkholderia sophoroidis sp. nov. and Paraburkholderia steynii sp. nov. rhizobial symbionts of the fynbos legume Hypocalyptus sophoroides.</title>
        <authorList>
            <person name="Steenkamp E.T."/>
            <person name="Beukes C.W."/>
            <person name="Van Zyl E."/>
            <person name="Avontuur J."/>
            <person name="Chan W.Y."/>
            <person name="Hassen A."/>
            <person name="Palmer M."/>
            <person name="Mthombeni L."/>
            <person name="Phalane F."/>
            <person name="Sereme K."/>
            <person name="Venter S.N."/>
        </authorList>
    </citation>
    <scope>NUCLEOTIDE SEQUENCE [LARGE SCALE GENOMIC DNA]</scope>
    <source>
        <strain evidence="2 3">HC1.1ba</strain>
    </source>
</reference>
<evidence type="ECO:0000313" key="3">
    <source>
        <dbReference type="Proteomes" id="UP000294200"/>
    </source>
</evidence>
<feature type="transmembrane region" description="Helical" evidence="1">
    <location>
        <begin position="20"/>
        <end position="39"/>
    </location>
</feature>
<gene>
    <name evidence="2" type="ORF">BZM27_54150</name>
</gene>
<proteinExistence type="predicted"/>
<comment type="caution">
    <text evidence="2">The sequence shown here is derived from an EMBL/GenBank/DDBJ whole genome shotgun (WGS) entry which is preliminary data.</text>
</comment>